<proteinExistence type="predicted"/>
<keyword evidence="2" id="KW-0500">Molybdenum</keyword>
<comment type="caution">
    <text evidence="7">The sequence shown here is derived from an EMBL/GenBank/DDBJ whole genome shotgun (WGS) entry which is preliminary data.</text>
</comment>
<evidence type="ECO:0008006" key="9">
    <source>
        <dbReference type="Google" id="ProtNLM"/>
    </source>
</evidence>
<dbReference type="Pfam" id="PF00174">
    <property type="entry name" value="Oxidored_molyb"/>
    <property type="match status" value="1"/>
</dbReference>
<dbReference type="Pfam" id="PF03404">
    <property type="entry name" value="Mo-co_dimer"/>
    <property type="match status" value="1"/>
</dbReference>
<keyword evidence="3" id="KW-0479">Metal-binding</keyword>
<evidence type="ECO:0000256" key="4">
    <source>
        <dbReference type="ARBA" id="ARBA00023002"/>
    </source>
</evidence>
<evidence type="ECO:0000259" key="6">
    <source>
        <dbReference type="Pfam" id="PF03404"/>
    </source>
</evidence>
<evidence type="ECO:0000313" key="8">
    <source>
        <dbReference type="Proteomes" id="UP000308768"/>
    </source>
</evidence>
<dbReference type="InterPro" id="IPR036374">
    <property type="entry name" value="OxRdtase_Mopterin-bd_sf"/>
</dbReference>
<dbReference type="OrthoDB" id="10051395at2759"/>
<dbReference type="GO" id="GO:0006790">
    <property type="term" value="P:sulfur compound metabolic process"/>
    <property type="evidence" value="ECO:0007669"/>
    <property type="project" value="TreeGrafter"/>
</dbReference>
<organism evidence="7 8">
    <name type="scientific">Cryomyces minteri</name>
    <dbReference type="NCBI Taxonomy" id="331657"/>
    <lineage>
        <taxon>Eukaryota</taxon>
        <taxon>Fungi</taxon>
        <taxon>Dikarya</taxon>
        <taxon>Ascomycota</taxon>
        <taxon>Pezizomycotina</taxon>
        <taxon>Dothideomycetes</taxon>
        <taxon>Dothideomycetes incertae sedis</taxon>
        <taxon>Cryomyces</taxon>
    </lineage>
</organism>
<dbReference type="GO" id="GO:0043546">
    <property type="term" value="F:molybdopterin cofactor binding"/>
    <property type="evidence" value="ECO:0007669"/>
    <property type="project" value="TreeGrafter"/>
</dbReference>
<accession>A0A4U0X1M4</accession>
<evidence type="ECO:0000256" key="3">
    <source>
        <dbReference type="ARBA" id="ARBA00022723"/>
    </source>
</evidence>
<evidence type="ECO:0000259" key="5">
    <source>
        <dbReference type="Pfam" id="PF00174"/>
    </source>
</evidence>
<dbReference type="PANTHER" id="PTHR19372:SF6">
    <property type="entry name" value="SULFITE OXIDASE"/>
    <property type="match status" value="1"/>
</dbReference>
<dbReference type="Proteomes" id="UP000308768">
    <property type="component" value="Unassembled WGS sequence"/>
</dbReference>
<sequence>MRNGGEGINLEFYGADIYSKKSQIIDYVVSVPGRKVRLNEVLLAWEMNGRALPKIHGYPLRVVVFGYIGTRSCKWLYKIEAIQGASMAPVQRKEYLHYTPQIGKQNATYSSGFSIQDPPVSSAIMTPIYKDQIVHDSTITLKGWAYSGGGHWHERVEVSADGGTVCIEMPCDPEGWLEFCVRCWDNALNTQPIYVRSAWNWDFHVTSSCHRIKIYSINRSEPATAARLKALEAANIPIVPTTHPLEIDLESDDHWYKETAKRGGRDPVE</sequence>
<dbReference type="InterPro" id="IPR000572">
    <property type="entry name" value="OxRdtase_Mopterin-bd_dom"/>
</dbReference>
<name>A0A4U0X1M4_9PEZI</name>
<dbReference type="SUPFAM" id="SSF56524">
    <property type="entry name" value="Oxidoreductase molybdopterin-binding domain"/>
    <property type="match status" value="1"/>
</dbReference>
<dbReference type="InterPro" id="IPR014756">
    <property type="entry name" value="Ig_E-set"/>
</dbReference>
<dbReference type="GO" id="GO:0030151">
    <property type="term" value="F:molybdenum ion binding"/>
    <property type="evidence" value="ECO:0007669"/>
    <property type="project" value="InterPro"/>
</dbReference>
<dbReference type="GO" id="GO:0008482">
    <property type="term" value="F:sulfite oxidase activity"/>
    <property type="evidence" value="ECO:0007669"/>
    <property type="project" value="TreeGrafter"/>
</dbReference>
<dbReference type="GO" id="GO:0005739">
    <property type="term" value="C:mitochondrion"/>
    <property type="evidence" value="ECO:0007669"/>
    <property type="project" value="TreeGrafter"/>
</dbReference>
<keyword evidence="4" id="KW-0560">Oxidoreductase</keyword>
<dbReference type="PRINTS" id="PR00407">
    <property type="entry name" value="EUMOPTERIN"/>
</dbReference>
<dbReference type="Gene3D" id="3.90.420.10">
    <property type="entry name" value="Oxidoreductase, molybdopterin-binding domain"/>
    <property type="match status" value="1"/>
</dbReference>
<dbReference type="GO" id="GO:0020037">
    <property type="term" value="F:heme binding"/>
    <property type="evidence" value="ECO:0007669"/>
    <property type="project" value="TreeGrafter"/>
</dbReference>
<keyword evidence="8" id="KW-1185">Reference proteome</keyword>
<evidence type="ECO:0000256" key="1">
    <source>
        <dbReference type="ARBA" id="ARBA00001924"/>
    </source>
</evidence>
<dbReference type="Gene3D" id="2.60.40.650">
    <property type="match status" value="2"/>
</dbReference>
<feature type="domain" description="Moybdenum cofactor oxidoreductase dimerisation" evidence="6">
    <location>
        <begin position="114"/>
        <end position="164"/>
    </location>
</feature>
<evidence type="ECO:0000313" key="7">
    <source>
        <dbReference type="EMBL" id="TKA69661.1"/>
    </source>
</evidence>
<dbReference type="AlphaFoldDB" id="A0A4U0X1M4"/>
<feature type="domain" description="Oxidoreductase molybdopterin-binding" evidence="5">
    <location>
        <begin position="11"/>
        <end position="86"/>
    </location>
</feature>
<dbReference type="InterPro" id="IPR005066">
    <property type="entry name" value="MoCF_OxRdtse_dimer"/>
</dbReference>
<dbReference type="EMBL" id="NAJN01000709">
    <property type="protein sequence ID" value="TKA69661.1"/>
    <property type="molecule type" value="Genomic_DNA"/>
</dbReference>
<protein>
    <recommendedName>
        <fullName evidence="9">Oxidoreductase molybdopterin-binding domain-containing protein</fullName>
    </recommendedName>
</protein>
<reference evidence="7 8" key="1">
    <citation type="submission" date="2017-03" db="EMBL/GenBank/DDBJ databases">
        <title>Genomes of endolithic fungi from Antarctica.</title>
        <authorList>
            <person name="Coleine C."/>
            <person name="Masonjones S."/>
            <person name="Stajich J.E."/>
        </authorList>
    </citation>
    <scope>NUCLEOTIDE SEQUENCE [LARGE SCALE GENOMIC DNA]</scope>
    <source>
        <strain evidence="7 8">CCFEE 5187</strain>
    </source>
</reference>
<dbReference type="InterPro" id="IPR008335">
    <property type="entry name" value="Mopterin_OxRdtase_euk"/>
</dbReference>
<comment type="cofactor">
    <cofactor evidence="1">
        <name>Mo-molybdopterin</name>
        <dbReference type="ChEBI" id="CHEBI:71302"/>
    </cofactor>
</comment>
<evidence type="ECO:0000256" key="2">
    <source>
        <dbReference type="ARBA" id="ARBA00022505"/>
    </source>
</evidence>
<dbReference type="PANTHER" id="PTHR19372">
    <property type="entry name" value="SULFITE REDUCTASE"/>
    <property type="match status" value="1"/>
</dbReference>
<dbReference type="STRING" id="331657.A0A4U0X1M4"/>
<gene>
    <name evidence="7" type="ORF">B0A49_06253</name>
</gene>
<dbReference type="SUPFAM" id="SSF81296">
    <property type="entry name" value="E set domains"/>
    <property type="match status" value="1"/>
</dbReference>